<gene>
    <name evidence="9" type="ORF">AA14337_3338</name>
</gene>
<dbReference type="Pfam" id="PF13860">
    <property type="entry name" value="FlgD_ig"/>
    <property type="match status" value="1"/>
</dbReference>
<name>A0ABQ0Q124_9PROT</name>
<feature type="region of interest" description="Disordered" evidence="6">
    <location>
        <begin position="176"/>
        <end position="195"/>
    </location>
</feature>
<comment type="function">
    <text evidence="4 5">Required for flagellar hook formation. May act as a scaffolding protein.</text>
</comment>
<keyword evidence="3 5" id="KW-1005">Bacterial flagellum biogenesis</keyword>
<dbReference type="Gene3D" id="2.30.30.910">
    <property type="match status" value="1"/>
</dbReference>
<proteinExistence type="inferred from homology"/>
<sequence>MISARGLSMTSTTPVSASSAVSALLNATETAAKTGSNSLATSASTTASTASAGAFASLAGNENEFLTLLTTQLKHQDPSKPADTSDMTSELAQFANVEQSVQTNTNLTRLISLQAEGQLTTDKAMVGQTASVSTNTLPLQNGSASLSFSAVSGEIVGVSVANSAGQVVKDDVVESSSGTNTWKWDGKDNSGNTMPDGAYSVSVKTVDSGGTTSDVAFNVNGTITGVTKGANDIYIKMGGAVVPMADVSTVSSTSAAS</sequence>
<evidence type="ECO:0000256" key="1">
    <source>
        <dbReference type="ARBA" id="ARBA00010577"/>
    </source>
</evidence>
<dbReference type="Gene3D" id="2.60.40.4070">
    <property type="match status" value="1"/>
</dbReference>
<feature type="chain" id="PRO_5046927354" description="Basal-body rod modification protein FlgD" evidence="7">
    <location>
        <begin position="18"/>
        <end position="257"/>
    </location>
</feature>
<evidence type="ECO:0000256" key="2">
    <source>
        <dbReference type="ARBA" id="ARBA00016013"/>
    </source>
</evidence>
<dbReference type="InterPro" id="IPR025965">
    <property type="entry name" value="FlgD/Vpr_Ig-like"/>
</dbReference>
<comment type="similarity">
    <text evidence="1 5">Belongs to the FlgD family.</text>
</comment>
<evidence type="ECO:0000313" key="10">
    <source>
        <dbReference type="Proteomes" id="UP001065047"/>
    </source>
</evidence>
<comment type="caution">
    <text evidence="9">The sequence shown here is derived from an EMBL/GenBank/DDBJ whole genome shotgun (WGS) entry which is preliminary data.</text>
</comment>
<dbReference type="Proteomes" id="UP001065047">
    <property type="component" value="Unassembled WGS sequence"/>
</dbReference>
<reference evidence="9" key="1">
    <citation type="submission" date="2013-04" db="EMBL/GenBank/DDBJ databases">
        <title>The genome sequencing project of 58 acetic acid bacteria.</title>
        <authorList>
            <person name="Okamoto-Kainuma A."/>
            <person name="Ishikawa M."/>
            <person name="Umino S."/>
            <person name="Koizumi Y."/>
            <person name="Shiwa Y."/>
            <person name="Yoshikawa H."/>
            <person name="Matsutani M."/>
            <person name="Matsushita K."/>
        </authorList>
    </citation>
    <scope>NUCLEOTIDE SEQUENCE</scope>
    <source>
        <strain evidence="9">DSM 14337</strain>
    </source>
</reference>
<evidence type="ECO:0000256" key="4">
    <source>
        <dbReference type="ARBA" id="ARBA00024746"/>
    </source>
</evidence>
<protein>
    <recommendedName>
        <fullName evidence="2 5">Basal-body rod modification protein FlgD</fullName>
    </recommendedName>
</protein>
<evidence type="ECO:0000256" key="7">
    <source>
        <dbReference type="SAM" id="SignalP"/>
    </source>
</evidence>
<evidence type="ECO:0000313" key="9">
    <source>
        <dbReference type="EMBL" id="GBQ86503.1"/>
    </source>
</evidence>
<feature type="signal peptide" evidence="7">
    <location>
        <begin position="1"/>
        <end position="17"/>
    </location>
</feature>
<feature type="domain" description="FlgD/Vpr Ig-like" evidence="8">
    <location>
        <begin position="155"/>
        <end position="207"/>
    </location>
</feature>
<dbReference type="Pfam" id="PF03963">
    <property type="entry name" value="FlgD"/>
    <property type="match status" value="1"/>
</dbReference>
<accession>A0ABQ0Q124</accession>
<evidence type="ECO:0000256" key="3">
    <source>
        <dbReference type="ARBA" id="ARBA00022795"/>
    </source>
</evidence>
<evidence type="ECO:0000256" key="6">
    <source>
        <dbReference type="SAM" id="MobiDB-lite"/>
    </source>
</evidence>
<evidence type="ECO:0000256" key="5">
    <source>
        <dbReference type="RuleBase" id="RU362076"/>
    </source>
</evidence>
<organism evidence="9 10">
    <name type="scientific">Acetobacter malorum DSM 14337</name>
    <dbReference type="NCBI Taxonomy" id="1307910"/>
    <lineage>
        <taxon>Bacteria</taxon>
        <taxon>Pseudomonadati</taxon>
        <taxon>Pseudomonadota</taxon>
        <taxon>Alphaproteobacteria</taxon>
        <taxon>Acetobacterales</taxon>
        <taxon>Acetobacteraceae</taxon>
        <taxon>Acetobacter</taxon>
    </lineage>
</organism>
<keyword evidence="7" id="KW-0732">Signal</keyword>
<dbReference type="EMBL" id="BAPF01000059">
    <property type="protein sequence ID" value="GBQ86503.1"/>
    <property type="molecule type" value="Genomic_DNA"/>
</dbReference>
<dbReference type="InterPro" id="IPR005648">
    <property type="entry name" value="FlgD"/>
</dbReference>
<evidence type="ECO:0000259" key="8">
    <source>
        <dbReference type="Pfam" id="PF13860"/>
    </source>
</evidence>
<keyword evidence="10" id="KW-1185">Reference proteome</keyword>